<organism evidence="2 3">
    <name type="scientific">Rubripirellula tenax</name>
    <dbReference type="NCBI Taxonomy" id="2528015"/>
    <lineage>
        <taxon>Bacteria</taxon>
        <taxon>Pseudomonadati</taxon>
        <taxon>Planctomycetota</taxon>
        <taxon>Planctomycetia</taxon>
        <taxon>Pirellulales</taxon>
        <taxon>Pirellulaceae</taxon>
        <taxon>Rubripirellula</taxon>
    </lineage>
</organism>
<keyword evidence="1" id="KW-0812">Transmembrane</keyword>
<evidence type="ECO:0000256" key="1">
    <source>
        <dbReference type="SAM" id="Phobius"/>
    </source>
</evidence>
<dbReference type="AlphaFoldDB" id="A0A5C6EQ32"/>
<proteinExistence type="predicted"/>
<name>A0A5C6EQ32_9BACT</name>
<dbReference type="EMBL" id="SJPW01000005">
    <property type="protein sequence ID" value="TWU50735.1"/>
    <property type="molecule type" value="Genomic_DNA"/>
</dbReference>
<protein>
    <submittedName>
        <fullName evidence="2">Uncharacterized protein</fullName>
    </submittedName>
</protein>
<gene>
    <name evidence="2" type="ORF">Poly51_40280</name>
</gene>
<feature type="transmembrane region" description="Helical" evidence="1">
    <location>
        <begin position="107"/>
        <end position="127"/>
    </location>
</feature>
<keyword evidence="3" id="KW-1185">Reference proteome</keyword>
<sequence>MSEILHRCMTKATTAEGDDVRRGLSWVLSRRGTLKVTTDALVCGDWHIPYSDISDAVLFSLRGAIFPGYVLRVRAGNQIYQFGLNPGKYWKGELPFDCERDSARIGYSWFSIAVRVLLVSYIAYRVWQWLT</sequence>
<keyword evidence="1" id="KW-0472">Membrane</keyword>
<dbReference type="Proteomes" id="UP000318288">
    <property type="component" value="Unassembled WGS sequence"/>
</dbReference>
<accession>A0A5C6EQ32</accession>
<dbReference type="RefSeq" id="WP_186775677.1">
    <property type="nucleotide sequence ID" value="NZ_SJPW01000005.1"/>
</dbReference>
<evidence type="ECO:0000313" key="2">
    <source>
        <dbReference type="EMBL" id="TWU50735.1"/>
    </source>
</evidence>
<evidence type="ECO:0000313" key="3">
    <source>
        <dbReference type="Proteomes" id="UP000318288"/>
    </source>
</evidence>
<keyword evidence="1" id="KW-1133">Transmembrane helix</keyword>
<comment type="caution">
    <text evidence="2">The sequence shown here is derived from an EMBL/GenBank/DDBJ whole genome shotgun (WGS) entry which is preliminary data.</text>
</comment>
<reference evidence="2 3" key="1">
    <citation type="submission" date="2019-02" db="EMBL/GenBank/DDBJ databases">
        <title>Deep-cultivation of Planctomycetes and their phenomic and genomic characterization uncovers novel biology.</title>
        <authorList>
            <person name="Wiegand S."/>
            <person name="Jogler M."/>
            <person name="Boedeker C."/>
            <person name="Pinto D."/>
            <person name="Vollmers J."/>
            <person name="Rivas-Marin E."/>
            <person name="Kohn T."/>
            <person name="Peeters S.H."/>
            <person name="Heuer A."/>
            <person name="Rast P."/>
            <person name="Oberbeckmann S."/>
            <person name="Bunk B."/>
            <person name="Jeske O."/>
            <person name="Meyerdierks A."/>
            <person name="Storesund J.E."/>
            <person name="Kallscheuer N."/>
            <person name="Luecker S."/>
            <person name="Lage O.M."/>
            <person name="Pohl T."/>
            <person name="Merkel B.J."/>
            <person name="Hornburger P."/>
            <person name="Mueller R.-W."/>
            <person name="Bruemmer F."/>
            <person name="Labrenz M."/>
            <person name="Spormann A.M."/>
            <person name="Op Den Camp H."/>
            <person name="Overmann J."/>
            <person name="Amann R."/>
            <person name="Jetten M.S.M."/>
            <person name="Mascher T."/>
            <person name="Medema M.H."/>
            <person name="Devos D.P."/>
            <person name="Kaster A.-K."/>
            <person name="Ovreas L."/>
            <person name="Rohde M."/>
            <person name="Galperin M.Y."/>
            <person name="Jogler C."/>
        </authorList>
    </citation>
    <scope>NUCLEOTIDE SEQUENCE [LARGE SCALE GENOMIC DNA]</scope>
    <source>
        <strain evidence="2 3">Poly51</strain>
    </source>
</reference>